<name>A0ACB9MPD4_9MYRT</name>
<organism evidence="1 2">
    <name type="scientific">Melastoma candidum</name>
    <dbReference type="NCBI Taxonomy" id="119954"/>
    <lineage>
        <taxon>Eukaryota</taxon>
        <taxon>Viridiplantae</taxon>
        <taxon>Streptophyta</taxon>
        <taxon>Embryophyta</taxon>
        <taxon>Tracheophyta</taxon>
        <taxon>Spermatophyta</taxon>
        <taxon>Magnoliopsida</taxon>
        <taxon>eudicotyledons</taxon>
        <taxon>Gunneridae</taxon>
        <taxon>Pentapetalae</taxon>
        <taxon>rosids</taxon>
        <taxon>malvids</taxon>
        <taxon>Myrtales</taxon>
        <taxon>Melastomataceae</taxon>
        <taxon>Melastomatoideae</taxon>
        <taxon>Melastomateae</taxon>
        <taxon>Melastoma</taxon>
    </lineage>
</organism>
<dbReference type="Proteomes" id="UP001057402">
    <property type="component" value="Chromosome 9"/>
</dbReference>
<gene>
    <name evidence="1" type="ORF">MLD38_031469</name>
</gene>
<reference evidence="2" key="1">
    <citation type="journal article" date="2023" name="Front. Plant Sci.">
        <title>Chromosomal-level genome assembly of Melastoma candidum provides insights into trichome evolution.</title>
        <authorList>
            <person name="Zhong Y."/>
            <person name="Wu W."/>
            <person name="Sun C."/>
            <person name="Zou P."/>
            <person name="Liu Y."/>
            <person name="Dai S."/>
            <person name="Zhou R."/>
        </authorList>
    </citation>
    <scope>NUCLEOTIDE SEQUENCE [LARGE SCALE GENOMIC DNA]</scope>
</reference>
<keyword evidence="2" id="KW-1185">Reference proteome</keyword>
<evidence type="ECO:0000313" key="2">
    <source>
        <dbReference type="Proteomes" id="UP001057402"/>
    </source>
</evidence>
<sequence length="171" mass="19568">MEGQPPRFLSHLPPPTPGSYSFLETRTILRNLLVILMVYFSCLLIITYLYCILRRERHQDDHQVSRHGWGNFGILSGASVTRTEVQVEAVADMVVYGSQGKKLVNDDCVICLASFEDGEECKVLRDCGHVYHKECIDEWIWRDGHCPLCRVYARVVRSVGHDLEFGILPFP</sequence>
<proteinExistence type="predicted"/>
<evidence type="ECO:0000313" key="1">
    <source>
        <dbReference type="EMBL" id="KAI4326125.1"/>
    </source>
</evidence>
<accession>A0ACB9MPD4</accession>
<comment type="caution">
    <text evidence="1">The sequence shown here is derived from an EMBL/GenBank/DDBJ whole genome shotgun (WGS) entry which is preliminary data.</text>
</comment>
<protein>
    <submittedName>
        <fullName evidence="1">Uncharacterized protein</fullName>
    </submittedName>
</protein>
<dbReference type="EMBL" id="CM042888">
    <property type="protein sequence ID" value="KAI4326125.1"/>
    <property type="molecule type" value="Genomic_DNA"/>
</dbReference>